<reference evidence="2" key="1">
    <citation type="journal article" date="2020" name="Stud. Mycol.">
        <title>101 Dothideomycetes genomes: a test case for predicting lifestyles and emergence of pathogens.</title>
        <authorList>
            <person name="Haridas S."/>
            <person name="Albert R."/>
            <person name="Binder M."/>
            <person name="Bloem J."/>
            <person name="Labutti K."/>
            <person name="Salamov A."/>
            <person name="Andreopoulos B."/>
            <person name="Baker S."/>
            <person name="Barry K."/>
            <person name="Bills G."/>
            <person name="Bluhm B."/>
            <person name="Cannon C."/>
            <person name="Castanera R."/>
            <person name="Culley D."/>
            <person name="Daum C."/>
            <person name="Ezra D."/>
            <person name="Gonzalez J."/>
            <person name="Henrissat B."/>
            <person name="Kuo A."/>
            <person name="Liang C."/>
            <person name="Lipzen A."/>
            <person name="Lutzoni F."/>
            <person name="Magnuson J."/>
            <person name="Mondo S."/>
            <person name="Nolan M."/>
            <person name="Ohm R."/>
            <person name="Pangilinan J."/>
            <person name="Park H.-J."/>
            <person name="Ramirez L."/>
            <person name="Alfaro M."/>
            <person name="Sun H."/>
            <person name="Tritt A."/>
            <person name="Yoshinaga Y."/>
            <person name="Zwiers L.-H."/>
            <person name="Turgeon B."/>
            <person name="Goodwin S."/>
            <person name="Spatafora J."/>
            <person name="Crous P."/>
            <person name="Grigoriev I."/>
        </authorList>
    </citation>
    <scope>NUCLEOTIDE SEQUENCE</scope>
    <source>
        <strain evidence="2">ATCC 16933</strain>
    </source>
</reference>
<feature type="region of interest" description="Disordered" evidence="1">
    <location>
        <begin position="78"/>
        <end position="110"/>
    </location>
</feature>
<proteinExistence type="predicted"/>
<evidence type="ECO:0000313" key="2">
    <source>
        <dbReference type="EMBL" id="KAF2457047.1"/>
    </source>
</evidence>
<protein>
    <submittedName>
        <fullName evidence="2">Uncharacterized protein</fullName>
    </submittedName>
</protein>
<gene>
    <name evidence="2" type="ORF">BDY21DRAFT_344761</name>
</gene>
<keyword evidence="3" id="KW-1185">Reference proteome</keyword>
<accession>A0A6A6NZT8</accession>
<dbReference type="AlphaFoldDB" id="A0A6A6NZT8"/>
<dbReference type="EMBL" id="MU001681">
    <property type="protein sequence ID" value="KAF2457047.1"/>
    <property type="molecule type" value="Genomic_DNA"/>
</dbReference>
<name>A0A6A6NZT8_9PEZI</name>
<sequence length="172" mass="18308">MEASTSPPLPSPLLALLFHPPPFTASPPPLTRPLLLSGKPPRPTSCRARQPLFPLPFSSVPPKLPRFGGGCGRGTDVCLAGAPRSRPGPWTAESRRAHMGRPGQASGARPRELPWAALGAWPGEGGAGPFGGYGYVGRTGQETWRGVAGCQGRRWLLLRKLPLAYMLRTLCT</sequence>
<evidence type="ECO:0000313" key="3">
    <source>
        <dbReference type="Proteomes" id="UP000799766"/>
    </source>
</evidence>
<evidence type="ECO:0000256" key="1">
    <source>
        <dbReference type="SAM" id="MobiDB-lite"/>
    </source>
</evidence>
<organism evidence="2 3">
    <name type="scientific">Lineolata rhizophorae</name>
    <dbReference type="NCBI Taxonomy" id="578093"/>
    <lineage>
        <taxon>Eukaryota</taxon>
        <taxon>Fungi</taxon>
        <taxon>Dikarya</taxon>
        <taxon>Ascomycota</taxon>
        <taxon>Pezizomycotina</taxon>
        <taxon>Dothideomycetes</taxon>
        <taxon>Dothideomycetes incertae sedis</taxon>
        <taxon>Lineolatales</taxon>
        <taxon>Lineolataceae</taxon>
        <taxon>Lineolata</taxon>
    </lineage>
</organism>
<dbReference type="Proteomes" id="UP000799766">
    <property type="component" value="Unassembled WGS sequence"/>
</dbReference>